<dbReference type="Gene3D" id="3.40.50.2000">
    <property type="entry name" value="Glycogen Phosphorylase B"/>
    <property type="match status" value="1"/>
</dbReference>
<evidence type="ECO:0000256" key="5">
    <source>
        <dbReference type="ARBA" id="ARBA00022679"/>
    </source>
</evidence>
<keyword evidence="7 8" id="KW-0802">TPR repeat</keyword>
<accession>A0A844AN62</accession>
<dbReference type="Proteomes" id="UP000436694">
    <property type="component" value="Unassembled WGS sequence"/>
</dbReference>
<feature type="domain" description="O-GlcNAc transferase C-terminal" evidence="9">
    <location>
        <begin position="198"/>
        <end position="360"/>
    </location>
</feature>
<dbReference type="AlphaFoldDB" id="A0A844AN62"/>
<comment type="caution">
    <text evidence="10">The sequence shown here is derived from an EMBL/GenBank/DDBJ whole genome shotgun (WGS) entry which is preliminary data.</text>
</comment>
<evidence type="ECO:0000256" key="2">
    <source>
        <dbReference type="ARBA" id="ARBA00005386"/>
    </source>
</evidence>
<sequence>MHHQMETSASSAPVVAQQAPSIQRVVTLAGTLAGQGRIDEAVGALLEAKEYVPENSLLDIALAEAEFLRADYAKAIEYYLLALKRNLGNCHLMVNIAAALFGLGRLDDAASLLDKVLQLEPDHTEALARKSFIDMQRSDWSNFDAIQAGVTAFKSLVVTLSPGSFLGLADDPELQQKTCESYVAKTYPKPAIQRPAPRIRQAGEKIRIGYYSSDFYDHATMRLMIRMLELHDREKFEIHLFDYTNGMASKEWMPRIKATADHHHVVEKVTDGEIAALSRQLGIDIAIDLKGHTMGGRPQILVHQPAPVTVSYLGHPGTIGCKEIDYIVADKHMIPKQNRKWYSENVMYMPDCYQVTDNTRKIAEVVPSRAALGLPEDAFVFCSFNANYKVTPKEFDIWMRLLSEVDSSVLWMWCREEAAKARFEAEAEKRGIPADRLIFCDSVSQPDHLARLKQADLFLDTFNICAHTTASDSLWSGVPIVTLEGQQFAARVASSVLHAFDMPELVTHSPEEYEARILELARDPEQLQALREKIAQNRENTALFDTEGFTRNWEQMLERALLRAESGLKPEDLTL</sequence>
<evidence type="ECO:0000256" key="8">
    <source>
        <dbReference type="PROSITE-ProRule" id="PRU00339"/>
    </source>
</evidence>
<organism evidence="10 11">
    <name type="scientific">Tritonibacter aquimaris</name>
    <dbReference type="NCBI Taxonomy" id="2663379"/>
    <lineage>
        <taxon>Bacteria</taxon>
        <taxon>Pseudomonadati</taxon>
        <taxon>Pseudomonadota</taxon>
        <taxon>Alphaproteobacteria</taxon>
        <taxon>Rhodobacterales</taxon>
        <taxon>Paracoccaceae</taxon>
        <taxon>Tritonibacter</taxon>
    </lineage>
</organism>
<dbReference type="InterPro" id="IPR011990">
    <property type="entry name" value="TPR-like_helical_dom_sf"/>
</dbReference>
<dbReference type="PANTHER" id="PTHR44998:SF1">
    <property type="entry name" value="UDP-N-ACETYLGLUCOSAMINE--PEPTIDE N-ACETYLGLUCOSAMINYLTRANSFERASE 110 KDA SUBUNIT"/>
    <property type="match status" value="1"/>
</dbReference>
<dbReference type="Gene3D" id="3.40.50.11380">
    <property type="match status" value="1"/>
</dbReference>
<evidence type="ECO:0000256" key="3">
    <source>
        <dbReference type="ARBA" id="ARBA00011970"/>
    </source>
</evidence>
<dbReference type="SMART" id="SM00028">
    <property type="entry name" value="TPR"/>
    <property type="match status" value="3"/>
</dbReference>
<keyword evidence="6" id="KW-0677">Repeat</keyword>
<dbReference type="EC" id="2.4.1.255" evidence="3"/>
<evidence type="ECO:0000256" key="7">
    <source>
        <dbReference type="ARBA" id="ARBA00022803"/>
    </source>
</evidence>
<feature type="domain" description="O-GlcNAc transferase C-terminal" evidence="9">
    <location>
        <begin position="365"/>
        <end position="551"/>
    </location>
</feature>
<comment type="similarity">
    <text evidence="2">Belongs to the glycosyltransferase 41 family. O-GlcNAc transferase subfamily.</text>
</comment>
<evidence type="ECO:0000256" key="6">
    <source>
        <dbReference type="ARBA" id="ARBA00022737"/>
    </source>
</evidence>
<evidence type="ECO:0000256" key="1">
    <source>
        <dbReference type="ARBA" id="ARBA00004922"/>
    </source>
</evidence>
<comment type="pathway">
    <text evidence="1">Protein modification; protein glycosylation.</text>
</comment>
<keyword evidence="11" id="KW-1185">Reference proteome</keyword>
<dbReference type="PROSITE" id="PS50005">
    <property type="entry name" value="TPR"/>
    <property type="match status" value="1"/>
</dbReference>
<keyword evidence="5 10" id="KW-0808">Transferase</keyword>
<dbReference type="InterPro" id="IPR019734">
    <property type="entry name" value="TPR_rpt"/>
</dbReference>
<dbReference type="PANTHER" id="PTHR44998">
    <property type="match status" value="1"/>
</dbReference>
<feature type="repeat" description="TPR" evidence="8">
    <location>
        <begin position="90"/>
        <end position="123"/>
    </location>
</feature>
<dbReference type="RefSeq" id="WP_153544910.1">
    <property type="nucleotide sequence ID" value="NZ_WIXK01000001.1"/>
</dbReference>
<evidence type="ECO:0000259" key="9">
    <source>
        <dbReference type="Pfam" id="PF13844"/>
    </source>
</evidence>
<dbReference type="SUPFAM" id="SSF48452">
    <property type="entry name" value="TPR-like"/>
    <property type="match status" value="1"/>
</dbReference>
<protein>
    <recommendedName>
        <fullName evidence="3">protein O-GlcNAc transferase</fullName>
        <ecNumber evidence="3">2.4.1.255</ecNumber>
    </recommendedName>
</protein>
<dbReference type="GO" id="GO:0097363">
    <property type="term" value="F:protein O-acetylglucosaminyltransferase activity"/>
    <property type="evidence" value="ECO:0007669"/>
    <property type="project" value="UniProtKB-EC"/>
</dbReference>
<proteinExistence type="inferred from homology"/>
<dbReference type="InterPro" id="IPR029489">
    <property type="entry name" value="OGT/SEC/SPY_C"/>
</dbReference>
<evidence type="ECO:0000313" key="11">
    <source>
        <dbReference type="Proteomes" id="UP000436694"/>
    </source>
</evidence>
<dbReference type="EMBL" id="WIXK01000001">
    <property type="protein sequence ID" value="MQY41603.1"/>
    <property type="molecule type" value="Genomic_DNA"/>
</dbReference>
<gene>
    <name evidence="10" type="ORF">GG681_03040</name>
</gene>
<name>A0A844AN62_9RHOB</name>
<evidence type="ECO:0000313" key="10">
    <source>
        <dbReference type="EMBL" id="MQY41603.1"/>
    </source>
</evidence>
<dbReference type="Pfam" id="PF13844">
    <property type="entry name" value="Glyco_transf_41"/>
    <property type="match status" value="2"/>
</dbReference>
<dbReference type="Gene3D" id="1.25.40.10">
    <property type="entry name" value="Tetratricopeptide repeat domain"/>
    <property type="match status" value="1"/>
</dbReference>
<evidence type="ECO:0000256" key="4">
    <source>
        <dbReference type="ARBA" id="ARBA00022676"/>
    </source>
</evidence>
<keyword evidence="4 10" id="KW-0328">Glycosyltransferase</keyword>
<reference evidence="10 11" key="1">
    <citation type="submission" date="2019-10" db="EMBL/GenBank/DDBJ databases">
        <title>Epibacterium sp. nov., isolated from seawater.</title>
        <authorList>
            <person name="Zhang X."/>
            <person name="Li N."/>
        </authorList>
    </citation>
    <scope>NUCLEOTIDE SEQUENCE [LARGE SCALE GENOMIC DNA]</scope>
    <source>
        <strain evidence="10 11">SM1969</strain>
    </source>
</reference>
<dbReference type="SUPFAM" id="SSF53756">
    <property type="entry name" value="UDP-Glycosyltransferase/glycogen phosphorylase"/>
    <property type="match status" value="1"/>
</dbReference>